<name>A0AAJ0FPJ9_9PEZI</name>
<feature type="compositionally biased region" description="Acidic residues" evidence="1">
    <location>
        <begin position="569"/>
        <end position="578"/>
    </location>
</feature>
<evidence type="ECO:0000313" key="2">
    <source>
        <dbReference type="EMBL" id="KAK1770338.1"/>
    </source>
</evidence>
<protein>
    <recommendedName>
        <fullName evidence="4">DNA (cytosine-5)-methyltransferase 1 replication foci domain-containing protein</fullName>
    </recommendedName>
</protein>
<comment type="caution">
    <text evidence="2">The sequence shown here is derived from an EMBL/GenBank/DDBJ whole genome shotgun (WGS) entry which is preliminary data.</text>
</comment>
<dbReference type="EMBL" id="MU839000">
    <property type="protein sequence ID" value="KAK1770338.1"/>
    <property type="molecule type" value="Genomic_DNA"/>
</dbReference>
<evidence type="ECO:0008006" key="4">
    <source>
        <dbReference type="Google" id="ProtNLM"/>
    </source>
</evidence>
<dbReference type="RefSeq" id="XP_060286551.1">
    <property type="nucleotide sequence ID" value="XM_060426997.1"/>
</dbReference>
<dbReference type="AlphaFoldDB" id="A0AAJ0FPJ9"/>
<feature type="region of interest" description="Disordered" evidence="1">
    <location>
        <begin position="456"/>
        <end position="584"/>
    </location>
</feature>
<keyword evidence="3" id="KW-1185">Reference proteome</keyword>
<proteinExistence type="predicted"/>
<accession>A0AAJ0FPJ9</accession>
<reference evidence="2" key="1">
    <citation type="submission" date="2023-06" db="EMBL/GenBank/DDBJ databases">
        <title>Genome-scale phylogeny and comparative genomics of the fungal order Sordariales.</title>
        <authorList>
            <consortium name="Lawrence Berkeley National Laboratory"/>
            <person name="Hensen N."/>
            <person name="Bonometti L."/>
            <person name="Westerberg I."/>
            <person name="Brannstrom I.O."/>
            <person name="Guillou S."/>
            <person name="Cros-Aarteil S."/>
            <person name="Calhoun S."/>
            <person name="Haridas S."/>
            <person name="Kuo A."/>
            <person name="Mondo S."/>
            <person name="Pangilinan J."/>
            <person name="Riley R."/>
            <person name="Labutti K."/>
            <person name="Andreopoulos B."/>
            <person name="Lipzen A."/>
            <person name="Chen C."/>
            <person name="Yanf M."/>
            <person name="Daum C."/>
            <person name="Ng V."/>
            <person name="Clum A."/>
            <person name="Steindorff A."/>
            <person name="Ohm R."/>
            <person name="Martin F."/>
            <person name="Silar P."/>
            <person name="Natvig D."/>
            <person name="Lalanne C."/>
            <person name="Gautier V."/>
            <person name="Ament-Velasquez S.L."/>
            <person name="Kruys A."/>
            <person name="Hutchinson M.I."/>
            <person name="Powell A.J."/>
            <person name="Barry K."/>
            <person name="Miller A.N."/>
            <person name="Grigoriev I.V."/>
            <person name="Debuchy R."/>
            <person name="Gladieux P."/>
            <person name="Thoren M.H."/>
            <person name="Johannesson H."/>
        </authorList>
    </citation>
    <scope>NUCLEOTIDE SEQUENCE</scope>
    <source>
        <strain evidence="2">8032-3</strain>
    </source>
</reference>
<gene>
    <name evidence="2" type="ORF">QBC33DRAFT_527656</name>
</gene>
<sequence length="698" mass="78330">MAGSRRRVSSSTVATFDLTHIPLMNETKILKPLASNSENSNDWPCFVLTDAVVLHKDGKRLANPLLIDTDGPYIVRGKLEVEKEQRHLLTSQVSSAYIEIQASWLYSIGYNPVVLWVSGATGWFEIVPSLQYEAMHNEIREAINLYYVVMVACEAQMEYANEYAAASKSRRKKMRPPEPMSLDHLFLKYAVAVGDGIYHHEVEERCHKWASFLINHFPKESDFDWTGTLFYEWMIEKHPEIQKRRQKGAGLPSTTTTAPKQLTPAMDHAVPIPRPERSWTRSVVTSHTRDTEDVEMQEVTAAAVSPPAKSVRRTRGARTESHAPSQSPRARATNIAPPPEMDSSPERTTNSHPDEGSGSVIDLLLELLQEIATETGDLQRIKRKSVQSKIYAKCKIRDYKVPHEIIGYYSKQILQKLPSKWKRAPFYNELKEAASQPDMPLKFITVEDILPQLRRRQQNRVAATNPSTLPASPRADIRARVRRDSPSESSDLDEDSRAGSRHAQTPAAARRAGKVAGLRLSTASKKRTVWERDEEPESHRARKSAKSSHLPTDDEDAADDVHEPSDEATAWDEDEDPDGLPVRPPKDVVRLVVHAQKIPSMSPSGPNGTWVCDQEDCFFVVRSAEEEAGKALIQQHFRDHEAQAGMVDLAVSEARRGHMSINHLLAKIQALGKKTAVSERGILDGEILAAPIKRRLPI</sequence>
<evidence type="ECO:0000256" key="1">
    <source>
        <dbReference type="SAM" id="MobiDB-lite"/>
    </source>
</evidence>
<feature type="compositionally biased region" description="Basic and acidic residues" evidence="1">
    <location>
        <begin position="475"/>
        <end position="486"/>
    </location>
</feature>
<organism evidence="2 3">
    <name type="scientific">Phialemonium atrogriseum</name>
    <dbReference type="NCBI Taxonomy" id="1093897"/>
    <lineage>
        <taxon>Eukaryota</taxon>
        <taxon>Fungi</taxon>
        <taxon>Dikarya</taxon>
        <taxon>Ascomycota</taxon>
        <taxon>Pezizomycotina</taxon>
        <taxon>Sordariomycetes</taxon>
        <taxon>Sordariomycetidae</taxon>
        <taxon>Cephalothecales</taxon>
        <taxon>Cephalothecaceae</taxon>
        <taxon>Phialemonium</taxon>
    </lineage>
</organism>
<feature type="region of interest" description="Disordered" evidence="1">
    <location>
        <begin position="268"/>
        <end position="358"/>
    </location>
</feature>
<dbReference type="Proteomes" id="UP001244011">
    <property type="component" value="Unassembled WGS sequence"/>
</dbReference>
<dbReference type="GeneID" id="85310184"/>
<evidence type="ECO:0000313" key="3">
    <source>
        <dbReference type="Proteomes" id="UP001244011"/>
    </source>
</evidence>
<feature type="compositionally biased region" description="Polar residues" evidence="1">
    <location>
        <begin position="459"/>
        <end position="470"/>
    </location>
</feature>